<name>A0AAV0YN16_VICFA</name>
<dbReference type="EMBL" id="OX451736">
    <property type="protein sequence ID" value="CAI8586849.1"/>
    <property type="molecule type" value="Genomic_DNA"/>
</dbReference>
<evidence type="ECO:0000313" key="1">
    <source>
        <dbReference type="EMBL" id="CAI8586849.1"/>
    </source>
</evidence>
<keyword evidence="2" id="KW-1185">Reference proteome</keyword>
<dbReference type="Proteomes" id="UP001157006">
    <property type="component" value="Chromosome 1L"/>
</dbReference>
<proteinExistence type="predicted"/>
<protein>
    <submittedName>
        <fullName evidence="1">Uncharacterized protein</fullName>
    </submittedName>
</protein>
<gene>
    <name evidence="1" type="ORF">VFH_I272960</name>
</gene>
<accession>A0AAV0YN16</accession>
<dbReference type="AlphaFoldDB" id="A0AAV0YN16"/>
<evidence type="ECO:0000313" key="2">
    <source>
        <dbReference type="Proteomes" id="UP001157006"/>
    </source>
</evidence>
<organism evidence="1 2">
    <name type="scientific">Vicia faba</name>
    <name type="common">Broad bean</name>
    <name type="synonym">Faba vulgaris</name>
    <dbReference type="NCBI Taxonomy" id="3906"/>
    <lineage>
        <taxon>Eukaryota</taxon>
        <taxon>Viridiplantae</taxon>
        <taxon>Streptophyta</taxon>
        <taxon>Embryophyta</taxon>
        <taxon>Tracheophyta</taxon>
        <taxon>Spermatophyta</taxon>
        <taxon>Magnoliopsida</taxon>
        <taxon>eudicotyledons</taxon>
        <taxon>Gunneridae</taxon>
        <taxon>Pentapetalae</taxon>
        <taxon>rosids</taxon>
        <taxon>fabids</taxon>
        <taxon>Fabales</taxon>
        <taxon>Fabaceae</taxon>
        <taxon>Papilionoideae</taxon>
        <taxon>50 kb inversion clade</taxon>
        <taxon>NPAAA clade</taxon>
        <taxon>Hologalegina</taxon>
        <taxon>IRL clade</taxon>
        <taxon>Fabeae</taxon>
        <taxon>Vicia</taxon>
    </lineage>
</organism>
<sequence>MVIVDLFLIKLQGFLPQGHNSVLSPNCASAASYQSLSAYLGFNGRKPDGLANTFVSIEEFPEADENIMIEENNDSNKDNILNQTRLCGICQG</sequence>
<reference evidence="1 2" key="1">
    <citation type="submission" date="2023-01" db="EMBL/GenBank/DDBJ databases">
        <authorList>
            <person name="Kreplak J."/>
        </authorList>
    </citation>
    <scope>NUCLEOTIDE SEQUENCE [LARGE SCALE GENOMIC DNA]</scope>
</reference>